<dbReference type="Gene3D" id="1.10.486.10">
    <property type="entry name" value="PCRA, domain 4"/>
    <property type="match status" value="2"/>
</dbReference>
<evidence type="ECO:0000256" key="1">
    <source>
        <dbReference type="ARBA" id="ARBA00009922"/>
    </source>
</evidence>
<dbReference type="STRING" id="1797516.A3D26_01535"/>
<evidence type="ECO:0000256" key="9">
    <source>
        <dbReference type="ARBA" id="ARBA00034808"/>
    </source>
</evidence>
<reference evidence="14 15" key="1">
    <citation type="journal article" date="2016" name="Nat. Commun.">
        <title>Thousands of microbial genomes shed light on interconnected biogeochemical processes in an aquifer system.</title>
        <authorList>
            <person name="Anantharaman K."/>
            <person name="Brown C.T."/>
            <person name="Hug L.A."/>
            <person name="Sharon I."/>
            <person name="Castelle C.J."/>
            <person name="Probst A.J."/>
            <person name="Thomas B.C."/>
            <person name="Singh A."/>
            <person name="Wilkins M.J."/>
            <person name="Karaoz U."/>
            <person name="Brodie E.L."/>
            <person name="Williams K.H."/>
            <person name="Hubbard S.S."/>
            <person name="Banfield J.F."/>
        </authorList>
    </citation>
    <scope>NUCLEOTIDE SEQUENCE [LARGE SCALE GENOMIC DNA]</scope>
</reference>
<dbReference type="AlphaFoldDB" id="A0A1G1V687"/>
<evidence type="ECO:0000256" key="5">
    <source>
        <dbReference type="ARBA" id="ARBA00022840"/>
    </source>
</evidence>
<organism evidence="14 15">
    <name type="scientific">Candidatus Blackburnbacteria bacterium RIFCSPHIGHO2_02_FULL_44_20</name>
    <dbReference type="NCBI Taxonomy" id="1797516"/>
    <lineage>
        <taxon>Bacteria</taxon>
        <taxon>Candidatus Blackburniibacteriota</taxon>
    </lineage>
</organism>
<dbReference type="Proteomes" id="UP000178319">
    <property type="component" value="Unassembled WGS sequence"/>
</dbReference>
<dbReference type="GO" id="GO:0033202">
    <property type="term" value="C:DNA helicase complex"/>
    <property type="evidence" value="ECO:0007669"/>
    <property type="project" value="TreeGrafter"/>
</dbReference>
<dbReference type="PROSITE" id="PS51217">
    <property type="entry name" value="UVRD_HELICASE_CTER"/>
    <property type="match status" value="1"/>
</dbReference>
<keyword evidence="3 11" id="KW-0378">Hydrolase</keyword>
<evidence type="ECO:0000256" key="4">
    <source>
        <dbReference type="ARBA" id="ARBA00022806"/>
    </source>
</evidence>
<evidence type="ECO:0000256" key="10">
    <source>
        <dbReference type="ARBA" id="ARBA00048988"/>
    </source>
</evidence>
<dbReference type="PANTHER" id="PTHR11070">
    <property type="entry name" value="UVRD / RECB / PCRA DNA HELICASE FAMILY MEMBER"/>
    <property type="match status" value="1"/>
</dbReference>
<proteinExistence type="inferred from homology"/>
<dbReference type="InterPro" id="IPR014017">
    <property type="entry name" value="DNA_helicase_UvrD-like_C"/>
</dbReference>
<dbReference type="PROSITE" id="PS51198">
    <property type="entry name" value="UVRD_HELICASE_ATP_BIND"/>
    <property type="match status" value="1"/>
</dbReference>
<dbReference type="InterPro" id="IPR013986">
    <property type="entry name" value="DExx_box_DNA_helicase_dom_sf"/>
</dbReference>
<keyword evidence="6" id="KW-0238">DNA-binding</keyword>
<feature type="domain" description="UvrD-like helicase C-terminal" evidence="13">
    <location>
        <begin position="287"/>
        <end position="519"/>
    </location>
</feature>
<dbReference type="Gene3D" id="3.30.160.800">
    <property type="match status" value="1"/>
</dbReference>
<dbReference type="Gene3D" id="3.40.50.300">
    <property type="entry name" value="P-loop containing nucleotide triphosphate hydrolases"/>
    <property type="match status" value="2"/>
</dbReference>
<name>A0A1G1V687_9BACT</name>
<accession>A0A1G1V687</accession>
<dbReference type="EC" id="5.6.2.4" evidence="9"/>
<dbReference type="Gene3D" id="1.10.10.160">
    <property type="match status" value="1"/>
</dbReference>
<gene>
    <name evidence="14" type="ORF">A3D26_01535</name>
</gene>
<evidence type="ECO:0000256" key="6">
    <source>
        <dbReference type="ARBA" id="ARBA00023125"/>
    </source>
</evidence>
<evidence type="ECO:0000313" key="15">
    <source>
        <dbReference type="Proteomes" id="UP000178319"/>
    </source>
</evidence>
<dbReference type="Pfam" id="PF00580">
    <property type="entry name" value="UvrD-helicase"/>
    <property type="match status" value="1"/>
</dbReference>
<dbReference type="GO" id="GO:0003677">
    <property type="term" value="F:DNA binding"/>
    <property type="evidence" value="ECO:0007669"/>
    <property type="project" value="UniProtKB-KW"/>
</dbReference>
<sequence length="618" mass="69437">MAAELSLILSDLNPHQQEAVTHWGTPLLVLAGAGSGKTRVLTHRAAWLISSKGVDSSSILMLTFTNKAAGEMRERITSLIGKPPGFAGTFHSFCARILRKYGETIGISPDFLIYDTTDQLDAIKDIVNRLGLEKTCKPGALLSVISGAKNELVSASEFSAYARGDWQRRAAIVFLEYQRLLKDNLSLDFDDLLVQTVALLNNPGVLSKLARNFAYILVDEWQDTNKAQYHIVKKLAQANGECLTVVGDASQSIYSWRGADYRNITYLKNDFENLAVINLEQNYRSTQIILDAAYQLINRNTSHPILKLWTQNAGGERIKLYQARSEMDEASFVVRETKNLVANGYDYSDIAVLYRINAQSRALEEAFLHMGVPYRLFGGVRFYDRREIKDVLSFLRLVVNPTDTVSLKRAQGLGKRRFSAFQLTQEDLKKGGRMTLEILDLVLEKTCYLELYDKDNPEDQARIENIKELRSVATEFPKLNDFLEQVALVETAQNSKGALSLNLNSQGAATLMTAHAAKGLEFPVVFIVGLEEGLFPHSRALTNQEELEEERRLVYVGVTRAKKQLYLTYAGRRMIFGQSGSSYPSRFLSEISESLIENTNSSYWLNNDFSSTSLMDEF</sequence>
<dbReference type="GO" id="GO:0005829">
    <property type="term" value="C:cytosol"/>
    <property type="evidence" value="ECO:0007669"/>
    <property type="project" value="TreeGrafter"/>
</dbReference>
<evidence type="ECO:0000256" key="8">
    <source>
        <dbReference type="ARBA" id="ARBA00034617"/>
    </source>
</evidence>
<comment type="catalytic activity">
    <reaction evidence="10">
        <text>ATP + H2O = ADP + phosphate + H(+)</text>
        <dbReference type="Rhea" id="RHEA:13065"/>
        <dbReference type="ChEBI" id="CHEBI:15377"/>
        <dbReference type="ChEBI" id="CHEBI:15378"/>
        <dbReference type="ChEBI" id="CHEBI:30616"/>
        <dbReference type="ChEBI" id="CHEBI:43474"/>
        <dbReference type="ChEBI" id="CHEBI:456216"/>
        <dbReference type="EC" id="5.6.2.4"/>
    </reaction>
</comment>
<dbReference type="InterPro" id="IPR014016">
    <property type="entry name" value="UvrD-like_ATP-bd"/>
</dbReference>
<evidence type="ECO:0000256" key="2">
    <source>
        <dbReference type="ARBA" id="ARBA00022741"/>
    </source>
</evidence>
<dbReference type="InterPro" id="IPR027417">
    <property type="entry name" value="P-loop_NTPase"/>
</dbReference>
<comment type="caution">
    <text evidence="14">The sequence shown here is derived from an EMBL/GenBank/DDBJ whole genome shotgun (WGS) entry which is preliminary data.</text>
</comment>
<dbReference type="Pfam" id="PF13361">
    <property type="entry name" value="UvrD_C"/>
    <property type="match status" value="2"/>
</dbReference>
<dbReference type="SUPFAM" id="SSF52540">
    <property type="entry name" value="P-loop containing nucleoside triphosphate hydrolases"/>
    <property type="match status" value="1"/>
</dbReference>
<keyword evidence="2 11" id="KW-0547">Nucleotide-binding</keyword>
<evidence type="ECO:0000256" key="3">
    <source>
        <dbReference type="ARBA" id="ARBA00022801"/>
    </source>
</evidence>
<dbReference type="PANTHER" id="PTHR11070:SF2">
    <property type="entry name" value="ATP-DEPENDENT DNA HELICASE SRS2"/>
    <property type="match status" value="1"/>
</dbReference>
<evidence type="ECO:0000256" key="11">
    <source>
        <dbReference type="PROSITE-ProRule" id="PRU00560"/>
    </source>
</evidence>
<evidence type="ECO:0000313" key="14">
    <source>
        <dbReference type="EMBL" id="OGY10821.1"/>
    </source>
</evidence>
<feature type="binding site" evidence="11">
    <location>
        <begin position="31"/>
        <end position="38"/>
    </location>
    <ligand>
        <name>ATP</name>
        <dbReference type="ChEBI" id="CHEBI:30616"/>
    </ligand>
</feature>
<evidence type="ECO:0000259" key="13">
    <source>
        <dbReference type="PROSITE" id="PS51217"/>
    </source>
</evidence>
<keyword evidence="7" id="KW-0413">Isomerase</keyword>
<protein>
    <recommendedName>
        <fullName evidence="9">DNA 3'-5' helicase</fullName>
        <ecNumber evidence="9">5.6.2.4</ecNumber>
    </recommendedName>
</protein>
<comment type="catalytic activity">
    <reaction evidence="8">
        <text>Couples ATP hydrolysis with the unwinding of duplex DNA by translocating in the 3'-5' direction.</text>
        <dbReference type="EC" id="5.6.2.4"/>
    </reaction>
</comment>
<evidence type="ECO:0000256" key="7">
    <source>
        <dbReference type="ARBA" id="ARBA00023235"/>
    </source>
</evidence>
<dbReference type="GO" id="GO:0016887">
    <property type="term" value="F:ATP hydrolysis activity"/>
    <property type="evidence" value="ECO:0007669"/>
    <property type="project" value="RHEA"/>
</dbReference>
<dbReference type="GO" id="GO:0000725">
    <property type="term" value="P:recombinational repair"/>
    <property type="evidence" value="ECO:0007669"/>
    <property type="project" value="TreeGrafter"/>
</dbReference>
<keyword evidence="5 11" id="KW-0067">ATP-binding</keyword>
<dbReference type="InterPro" id="IPR000212">
    <property type="entry name" value="DNA_helicase_UvrD/REP"/>
</dbReference>
<comment type="similarity">
    <text evidence="1">Belongs to the helicase family. UvrD subfamily.</text>
</comment>
<dbReference type="CDD" id="cd17932">
    <property type="entry name" value="DEXQc_UvrD"/>
    <property type="match status" value="1"/>
</dbReference>
<dbReference type="GO" id="GO:0043138">
    <property type="term" value="F:3'-5' DNA helicase activity"/>
    <property type="evidence" value="ECO:0007669"/>
    <property type="project" value="UniProtKB-EC"/>
</dbReference>
<feature type="domain" description="UvrD-like helicase ATP-binding" evidence="12">
    <location>
        <begin position="10"/>
        <end position="286"/>
    </location>
</feature>
<evidence type="ECO:0000259" key="12">
    <source>
        <dbReference type="PROSITE" id="PS51198"/>
    </source>
</evidence>
<dbReference type="EMBL" id="MHBZ01000029">
    <property type="protein sequence ID" value="OGY10821.1"/>
    <property type="molecule type" value="Genomic_DNA"/>
</dbReference>
<dbReference type="GO" id="GO:0005524">
    <property type="term" value="F:ATP binding"/>
    <property type="evidence" value="ECO:0007669"/>
    <property type="project" value="UniProtKB-UniRule"/>
</dbReference>
<keyword evidence="4 11" id="KW-0347">Helicase</keyword>